<gene>
    <name evidence="1" type="ORF">NCTC12282_00379</name>
</gene>
<organism evidence="1 2">
    <name type="scientific">Budvicia aquatica</name>
    <dbReference type="NCBI Taxonomy" id="82979"/>
    <lineage>
        <taxon>Bacteria</taxon>
        <taxon>Pseudomonadati</taxon>
        <taxon>Pseudomonadota</taxon>
        <taxon>Gammaproteobacteria</taxon>
        <taxon>Enterobacterales</taxon>
        <taxon>Budviciaceae</taxon>
        <taxon>Budvicia</taxon>
    </lineage>
</organism>
<protein>
    <submittedName>
        <fullName evidence="1">Na+/H+ antiporter</fullName>
    </submittedName>
</protein>
<dbReference type="EMBL" id="CAADJA010000002">
    <property type="protein sequence ID" value="VFS45502.1"/>
    <property type="molecule type" value="Genomic_DNA"/>
</dbReference>
<dbReference type="AlphaFoldDB" id="A0A484ZAM7"/>
<dbReference type="Proteomes" id="UP000373449">
    <property type="component" value="Unassembled WGS sequence"/>
</dbReference>
<proteinExistence type="predicted"/>
<evidence type="ECO:0000313" key="1">
    <source>
        <dbReference type="EMBL" id="VFS45502.1"/>
    </source>
</evidence>
<reference evidence="1 2" key="1">
    <citation type="submission" date="2019-03" db="EMBL/GenBank/DDBJ databases">
        <authorList>
            <consortium name="Pathogen Informatics"/>
        </authorList>
    </citation>
    <scope>NUCLEOTIDE SEQUENCE [LARGE SCALE GENOMIC DNA]</scope>
    <source>
        <strain evidence="1 2">NCTC12282</strain>
    </source>
</reference>
<sequence length="131" mass="15173">MLRGLVVTDRAKIEEEESIARASMAEVGIVSLEKLRDRIQASSEENVDPHLLTEVSSRIIGTLRKRTYTNDEKVRALEEEQLERRFRLTALRAERGELYHLRATRAISNDTLQKMLYDLDLLEALLIDKQH</sequence>
<evidence type="ECO:0000313" key="2">
    <source>
        <dbReference type="Proteomes" id="UP000373449"/>
    </source>
</evidence>
<accession>A0A484ZAM7</accession>
<name>A0A484ZAM7_9GAMM</name>